<keyword evidence="4 5" id="KW-0472">Membrane</keyword>
<dbReference type="Proteomes" id="UP000469185">
    <property type="component" value="Unassembled WGS sequence"/>
</dbReference>
<feature type="transmembrane region" description="Helical" evidence="5">
    <location>
        <begin position="271"/>
        <end position="292"/>
    </location>
</feature>
<dbReference type="AlphaFoldDB" id="A0A6N9YSW4"/>
<comment type="subcellular location">
    <subcellularLocation>
        <location evidence="1">Membrane</location>
        <topology evidence="1">Multi-pass membrane protein</topology>
    </subcellularLocation>
</comment>
<sequence length="315" mass="35078">MGFGAYVVVLAWFCVTEGVPIDRIGQTVWIIAGILAAGLGRTWRQHVRVFVDWLPLLAALVLYDHTRGIADTLGMTVRVGELVDAERTLFGGNVPTVWLQDRLYDATQVQWWEVGVAIVYFTHFVLPWAIAAIFYFVSRPMWVRYIRRVLLLTYAGLLTYILIPAAPPWFAAREGMIDGEVARISTRGWWELGLSFAEVWLKDAQAESNPVAALPSLHAAFSLLVVVALWPLAARLRGNKLASATGVLVRAILILFPLAMAFTLAYGGEHYVVDIVAGWMYVVLVCAVARWWEQRVSPHIAAAERDSAGTTVRRS</sequence>
<name>A0A6N9YSW4_9ACTN</name>
<evidence type="ECO:0000256" key="4">
    <source>
        <dbReference type="ARBA" id="ARBA00023136"/>
    </source>
</evidence>
<dbReference type="InterPro" id="IPR052185">
    <property type="entry name" value="IPC_Synthase-Related"/>
</dbReference>
<evidence type="ECO:0000256" key="3">
    <source>
        <dbReference type="ARBA" id="ARBA00022989"/>
    </source>
</evidence>
<organism evidence="7 8">
    <name type="scientific">Phytoactinopolyspora alkaliphila</name>
    <dbReference type="NCBI Taxonomy" id="1783498"/>
    <lineage>
        <taxon>Bacteria</taxon>
        <taxon>Bacillati</taxon>
        <taxon>Actinomycetota</taxon>
        <taxon>Actinomycetes</taxon>
        <taxon>Jiangellales</taxon>
        <taxon>Jiangellaceae</taxon>
        <taxon>Phytoactinopolyspora</taxon>
    </lineage>
</organism>
<comment type="caution">
    <text evidence="7">The sequence shown here is derived from an EMBL/GenBank/DDBJ whole genome shotgun (WGS) entry which is preliminary data.</text>
</comment>
<feature type="transmembrane region" description="Helical" evidence="5">
    <location>
        <begin position="117"/>
        <end position="137"/>
    </location>
</feature>
<evidence type="ECO:0000313" key="7">
    <source>
        <dbReference type="EMBL" id="NED98131.1"/>
    </source>
</evidence>
<reference evidence="7 8" key="1">
    <citation type="submission" date="2020-02" db="EMBL/GenBank/DDBJ databases">
        <authorList>
            <person name="Li X.-J."/>
            <person name="Feng X.-M."/>
        </authorList>
    </citation>
    <scope>NUCLEOTIDE SEQUENCE [LARGE SCALE GENOMIC DNA]</scope>
    <source>
        <strain evidence="7 8">CGMCC 4.7225</strain>
    </source>
</reference>
<keyword evidence="3 5" id="KW-1133">Transmembrane helix</keyword>
<feature type="transmembrane region" description="Helical" evidence="5">
    <location>
        <begin position="149"/>
        <end position="170"/>
    </location>
</feature>
<evidence type="ECO:0000259" key="6">
    <source>
        <dbReference type="Pfam" id="PF14378"/>
    </source>
</evidence>
<keyword evidence="8" id="KW-1185">Reference proteome</keyword>
<evidence type="ECO:0000256" key="2">
    <source>
        <dbReference type="ARBA" id="ARBA00022692"/>
    </source>
</evidence>
<evidence type="ECO:0000256" key="5">
    <source>
        <dbReference type="SAM" id="Phobius"/>
    </source>
</evidence>
<feature type="domain" description="Inositolphosphotransferase Aur1/Ipt1" evidence="6">
    <location>
        <begin position="107"/>
        <end position="287"/>
    </location>
</feature>
<feature type="transmembrane region" description="Helical" evidence="5">
    <location>
        <begin position="244"/>
        <end position="265"/>
    </location>
</feature>
<dbReference type="Pfam" id="PF14378">
    <property type="entry name" value="PAP2_3"/>
    <property type="match status" value="1"/>
</dbReference>
<dbReference type="PANTHER" id="PTHR31310">
    <property type="match status" value="1"/>
</dbReference>
<accession>A0A6N9YSW4</accession>
<evidence type="ECO:0000313" key="8">
    <source>
        <dbReference type="Proteomes" id="UP000469185"/>
    </source>
</evidence>
<dbReference type="EMBL" id="JAAGOB010000016">
    <property type="protein sequence ID" value="NED98131.1"/>
    <property type="molecule type" value="Genomic_DNA"/>
</dbReference>
<proteinExistence type="predicted"/>
<evidence type="ECO:0000256" key="1">
    <source>
        <dbReference type="ARBA" id="ARBA00004141"/>
    </source>
</evidence>
<dbReference type="PANTHER" id="PTHR31310:SF7">
    <property type="entry name" value="PA-PHOSPHATASE RELATED-FAMILY PROTEIN DDB_G0268928"/>
    <property type="match status" value="1"/>
</dbReference>
<keyword evidence="2 5" id="KW-0812">Transmembrane</keyword>
<dbReference type="Gene3D" id="1.20.144.10">
    <property type="entry name" value="Phosphatidic acid phosphatase type 2/haloperoxidase"/>
    <property type="match status" value="1"/>
</dbReference>
<dbReference type="GO" id="GO:0016020">
    <property type="term" value="C:membrane"/>
    <property type="evidence" value="ECO:0007669"/>
    <property type="project" value="UniProtKB-SubCell"/>
</dbReference>
<feature type="transmembrane region" description="Helical" evidence="5">
    <location>
        <begin position="211"/>
        <end position="232"/>
    </location>
</feature>
<gene>
    <name evidence="7" type="ORF">G1H11_22790</name>
</gene>
<dbReference type="InterPro" id="IPR026841">
    <property type="entry name" value="Aur1/Ipt1"/>
</dbReference>
<protein>
    <submittedName>
        <fullName evidence="7">Phosphatase PAP2 family protein</fullName>
    </submittedName>
</protein>